<evidence type="ECO:0000313" key="6">
    <source>
        <dbReference type="Proteomes" id="UP000737018"/>
    </source>
</evidence>
<accession>A0A8J4RJD0</accession>
<dbReference type="Gene3D" id="1.25.40.10">
    <property type="entry name" value="Tetratricopeptide repeat domain"/>
    <property type="match status" value="1"/>
</dbReference>
<dbReference type="AlphaFoldDB" id="A0A8J4RJD0"/>
<comment type="similarity">
    <text evidence="1">Belongs to the PPR family. P subfamily.</text>
</comment>
<dbReference type="Pfam" id="PF01535">
    <property type="entry name" value="PPR"/>
    <property type="match status" value="1"/>
</dbReference>
<evidence type="ECO:0008006" key="7">
    <source>
        <dbReference type="Google" id="ProtNLM"/>
    </source>
</evidence>
<dbReference type="GO" id="GO:0042134">
    <property type="term" value="F:rRNA primary transcript binding"/>
    <property type="evidence" value="ECO:0007669"/>
    <property type="project" value="TreeGrafter"/>
</dbReference>
<feature type="repeat" description="PPR" evidence="3">
    <location>
        <begin position="9"/>
        <end position="39"/>
    </location>
</feature>
<keyword evidence="2" id="KW-0677">Repeat</keyword>
<dbReference type="GO" id="GO:0009570">
    <property type="term" value="C:chloroplast stroma"/>
    <property type="evidence" value="ECO:0007669"/>
    <property type="project" value="TreeGrafter"/>
</dbReference>
<name>A0A8J4RJD0_9ROSI</name>
<feature type="repeat" description="PPR" evidence="3">
    <location>
        <begin position="50"/>
        <end position="84"/>
    </location>
</feature>
<evidence type="ECO:0000313" key="5">
    <source>
        <dbReference type="EMBL" id="KAF3963578.1"/>
    </source>
</evidence>
<evidence type="ECO:0000256" key="1">
    <source>
        <dbReference type="ARBA" id="ARBA00007626"/>
    </source>
</evidence>
<comment type="caution">
    <text evidence="5">The sequence shown here is derived from an EMBL/GenBank/DDBJ whole genome shotgun (WGS) entry which is preliminary data.</text>
</comment>
<dbReference type="GO" id="GO:0003729">
    <property type="term" value="F:mRNA binding"/>
    <property type="evidence" value="ECO:0007669"/>
    <property type="project" value="TreeGrafter"/>
</dbReference>
<reference evidence="5" key="1">
    <citation type="submission" date="2020-03" db="EMBL/GenBank/DDBJ databases">
        <title>Castanea mollissima Vanexum genome sequencing.</title>
        <authorList>
            <person name="Staton M."/>
        </authorList>
    </citation>
    <scope>NUCLEOTIDE SEQUENCE</scope>
    <source>
        <tissue evidence="5">Leaf</tissue>
    </source>
</reference>
<dbReference type="NCBIfam" id="TIGR00756">
    <property type="entry name" value="PPR"/>
    <property type="match status" value="2"/>
</dbReference>
<evidence type="ECO:0000256" key="4">
    <source>
        <dbReference type="SAM" id="MobiDB-lite"/>
    </source>
</evidence>
<dbReference type="PROSITE" id="PS51375">
    <property type="entry name" value="PPR"/>
    <property type="match status" value="2"/>
</dbReference>
<proteinExistence type="inferred from homology"/>
<dbReference type="OrthoDB" id="10513114at2759"/>
<dbReference type="InterPro" id="IPR002885">
    <property type="entry name" value="PPR_rpt"/>
</dbReference>
<dbReference type="GO" id="GO:0045727">
    <property type="term" value="P:positive regulation of translation"/>
    <property type="evidence" value="ECO:0007669"/>
    <property type="project" value="TreeGrafter"/>
</dbReference>
<dbReference type="EMBL" id="JRKL02001518">
    <property type="protein sequence ID" value="KAF3963578.1"/>
    <property type="molecule type" value="Genomic_DNA"/>
</dbReference>
<dbReference type="InterPro" id="IPR011990">
    <property type="entry name" value="TPR-like_helical_dom_sf"/>
</dbReference>
<dbReference type="Proteomes" id="UP000737018">
    <property type="component" value="Unassembled WGS sequence"/>
</dbReference>
<dbReference type="PANTHER" id="PTHR47447:SF12">
    <property type="entry name" value="PENTATRICOPEPTIDE REPEAT-CONTAINING PROTEIN ATP4 HOMOLOG, CHLOROPLASTIC"/>
    <property type="match status" value="1"/>
</dbReference>
<evidence type="ECO:0000256" key="3">
    <source>
        <dbReference type="PROSITE-ProRule" id="PRU00708"/>
    </source>
</evidence>
<feature type="compositionally biased region" description="Polar residues" evidence="4">
    <location>
        <begin position="162"/>
        <end position="177"/>
    </location>
</feature>
<dbReference type="PANTHER" id="PTHR47447">
    <property type="entry name" value="OS03G0856100 PROTEIN"/>
    <property type="match status" value="1"/>
</dbReference>
<protein>
    <recommendedName>
        <fullName evidence="7">Pentatricopeptide repeat-containing protein</fullName>
    </recommendedName>
</protein>
<dbReference type="Pfam" id="PF13041">
    <property type="entry name" value="PPR_2"/>
    <property type="match status" value="1"/>
</dbReference>
<sequence>MKEKGVELTVVLYNTLLAMCADLGYVDEAIEIVEDMKKSWTCKPDSYEPNIFVLTSLIQCYGKAQRTDDVVRTFHRLLELGITPDELFCYCLLNVMTQTPKEELRRCWKKLVNLDTLYAYCGGRVPTKETRQLDPFSRIPMELSKNNQAAKNKEKEIRKATTAMQTQGGGSSTQATHASKKRRYTFDVQSSGKGTGGSNTRPKVREGAAGPPRHGVGKGLMTFQGPIVPPPLPLLVKDKEYAIDTAHSIVRDADLDECSEHETDPLGDSGLHDMMREVVDLKAKLSGMTHKVDELAKENSLLKSEVVALHEHMGKVKEEAIKEYQGTQPSFNDI</sequence>
<keyword evidence="6" id="KW-1185">Reference proteome</keyword>
<feature type="region of interest" description="Disordered" evidence="4">
    <location>
        <begin position="146"/>
        <end position="212"/>
    </location>
</feature>
<gene>
    <name evidence="5" type="ORF">CMV_012051</name>
</gene>
<organism evidence="5 6">
    <name type="scientific">Castanea mollissima</name>
    <name type="common">Chinese chestnut</name>
    <dbReference type="NCBI Taxonomy" id="60419"/>
    <lineage>
        <taxon>Eukaryota</taxon>
        <taxon>Viridiplantae</taxon>
        <taxon>Streptophyta</taxon>
        <taxon>Embryophyta</taxon>
        <taxon>Tracheophyta</taxon>
        <taxon>Spermatophyta</taxon>
        <taxon>Magnoliopsida</taxon>
        <taxon>eudicotyledons</taxon>
        <taxon>Gunneridae</taxon>
        <taxon>Pentapetalae</taxon>
        <taxon>rosids</taxon>
        <taxon>fabids</taxon>
        <taxon>Fagales</taxon>
        <taxon>Fagaceae</taxon>
        <taxon>Castanea</taxon>
    </lineage>
</organism>
<evidence type="ECO:0000256" key="2">
    <source>
        <dbReference type="ARBA" id="ARBA00022737"/>
    </source>
</evidence>